<evidence type="ECO:0000256" key="1">
    <source>
        <dbReference type="ARBA" id="ARBA00010007"/>
    </source>
</evidence>
<dbReference type="CDD" id="cd03042">
    <property type="entry name" value="GST_N_Zeta"/>
    <property type="match status" value="1"/>
</dbReference>
<dbReference type="CDD" id="cd03191">
    <property type="entry name" value="GST_C_Zeta"/>
    <property type="match status" value="1"/>
</dbReference>
<dbReference type="Proteomes" id="UP000325536">
    <property type="component" value="Chromosome"/>
</dbReference>
<protein>
    <submittedName>
        <fullName evidence="4">Maleylacetoacetate isomerase</fullName>
        <ecNumber evidence="4">5.2.1.2</ecNumber>
    </submittedName>
</protein>
<dbReference type="PANTHER" id="PTHR42673">
    <property type="entry name" value="MALEYLACETOACETATE ISOMERASE"/>
    <property type="match status" value="1"/>
</dbReference>
<dbReference type="InterPro" id="IPR005955">
    <property type="entry name" value="GST_Zeta"/>
</dbReference>
<dbReference type="PANTHER" id="PTHR42673:SF4">
    <property type="entry name" value="MALEYLACETOACETATE ISOMERASE"/>
    <property type="match status" value="1"/>
</dbReference>
<dbReference type="SFLD" id="SFLDG00358">
    <property type="entry name" value="Main_(cytGST)"/>
    <property type="match status" value="1"/>
</dbReference>
<dbReference type="SUPFAM" id="SSF52833">
    <property type="entry name" value="Thioredoxin-like"/>
    <property type="match status" value="1"/>
</dbReference>
<dbReference type="InterPro" id="IPR036249">
    <property type="entry name" value="Thioredoxin-like_sf"/>
</dbReference>
<dbReference type="GO" id="GO:0004364">
    <property type="term" value="F:glutathione transferase activity"/>
    <property type="evidence" value="ECO:0007669"/>
    <property type="project" value="TreeGrafter"/>
</dbReference>
<evidence type="ECO:0000313" key="4">
    <source>
        <dbReference type="EMBL" id="QEY23860.1"/>
    </source>
</evidence>
<sequence length="213" mass="23743">MKLYGFFNSSASYRVRIALNLKGLSAESEGINIRNGLQHSAEYSSINPAGFVPTLEDNGLRLGQSLAIIDYLDRRYPQPQLIPEAAVLRARVLEFSYLIACDLHPLNNLRVLRYLQDESGLDETRKNQWYAHWIADGLGKAEELLRRHDGGEWCFGNAPTLADCCLIPQLANASRMNCDLDAYPLLNAVAAHALKHPAFIQAAPERQSDYVGS</sequence>
<dbReference type="PROSITE" id="PS50404">
    <property type="entry name" value="GST_NTER"/>
    <property type="match status" value="1"/>
</dbReference>
<proteinExistence type="inferred from homology"/>
<dbReference type="SUPFAM" id="SSF47616">
    <property type="entry name" value="GST C-terminal domain-like"/>
    <property type="match status" value="1"/>
</dbReference>
<dbReference type="AlphaFoldDB" id="A0A5P3MQY3"/>
<dbReference type="GO" id="GO:0016034">
    <property type="term" value="F:maleylacetoacetate isomerase activity"/>
    <property type="evidence" value="ECO:0007669"/>
    <property type="project" value="UniProtKB-EC"/>
</dbReference>
<dbReference type="NCBIfam" id="TIGR01262">
    <property type="entry name" value="maiA"/>
    <property type="match status" value="1"/>
</dbReference>
<evidence type="ECO:0000259" key="3">
    <source>
        <dbReference type="PROSITE" id="PS50405"/>
    </source>
</evidence>
<reference evidence="4 5" key="1">
    <citation type="submission" date="2018-08" db="EMBL/GenBank/DDBJ databases">
        <title>Neisseria animalis ATCC 49930 complete genome.</title>
        <authorList>
            <person name="Veseli I.A."/>
            <person name="Mascarenhas dos Santos A.C."/>
            <person name="Buttler R."/>
            <person name="Pombert J.-F."/>
        </authorList>
    </citation>
    <scope>NUCLEOTIDE SEQUENCE [LARGE SCALE GENOMIC DNA]</scope>
    <source>
        <strain evidence="4 5">ATCC 49930</strain>
    </source>
</reference>
<dbReference type="Gene3D" id="1.20.1050.10">
    <property type="match status" value="1"/>
</dbReference>
<gene>
    <name evidence="4" type="primary">maiA</name>
    <name evidence="4" type="ORF">D0T90_04535</name>
</gene>
<dbReference type="Pfam" id="PF13417">
    <property type="entry name" value="GST_N_3"/>
    <property type="match status" value="1"/>
</dbReference>
<feature type="domain" description="GST C-terminal" evidence="3">
    <location>
        <begin position="85"/>
        <end position="210"/>
    </location>
</feature>
<dbReference type="PROSITE" id="PS50405">
    <property type="entry name" value="GST_CTER"/>
    <property type="match status" value="1"/>
</dbReference>
<organism evidence="4 5">
    <name type="scientific">Neisseria animalis</name>
    <dbReference type="NCBI Taxonomy" id="492"/>
    <lineage>
        <taxon>Bacteria</taxon>
        <taxon>Pseudomonadati</taxon>
        <taxon>Pseudomonadota</taxon>
        <taxon>Betaproteobacteria</taxon>
        <taxon>Neisseriales</taxon>
        <taxon>Neisseriaceae</taxon>
        <taxon>Neisseria</taxon>
    </lineage>
</organism>
<dbReference type="GO" id="GO:0005737">
    <property type="term" value="C:cytoplasm"/>
    <property type="evidence" value="ECO:0007669"/>
    <property type="project" value="InterPro"/>
</dbReference>
<dbReference type="OrthoDB" id="509852at2"/>
<comment type="similarity">
    <text evidence="1">Belongs to the GST superfamily. Zeta family.</text>
</comment>
<dbReference type="GO" id="GO:0006749">
    <property type="term" value="P:glutathione metabolic process"/>
    <property type="evidence" value="ECO:0007669"/>
    <property type="project" value="TreeGrafter"/>
</dbReference>
<evidence type="ECO:0000313" key="5">
    <source>
        <dbReference type="Proteomes" id="UP000325536"/>
    </source>
</evidence>
<dbReference type="InterPro" id="IPR004045">
    <property type="entry name" value="Glutathione_S-Trfase_N"/>
</dbReference>
<dbReference type="Gene3D" id="3.40.30.10">
    <property type="entry name" value="Glutaredoxin"/>
    <property type="match status" value="1"/>
</dbReference>
<dbReference type="RefSeq" id="WP_123795756.1">
    <property type="nucleotide sequence ID" value="NZ_CP031699.1"/>
</dbReference>
<name>A0A5P3MQY3_NEIAN</name>
<dbReference type="InterPro" id="IPR040079">
    <property type="entry name" value="Glutathione_S-Trfase"/>
</dbReference>
<dbReference type="EMBL" id="CP031699">
    <property type="protein sequence ID" value="QEY23860.1"/>
    <property type="molecule type" value="Genomic_DNA"/>
</dbReference>
<dbReference type="SFLD" id="SFLDS00019">
    <property type="entry name" value="Glutathione_Transferase_(cytos"/>
    <property type="match status" value="1"/>
</dbReference>
<feature type="domain" description="GST N-terminal" evidence="2">
    <location>
        <begin position="1"/>
        <end position="80"/>
    </location>
</feature>
<dbReference type="EC" id="5.2.1.2" evidence="4"/>
<dbReference type="GO" id="GO:0006559">
    <property type="term" value="P:L-phenylalanine catabolic process"/>
    <property type="evidence" value="ECO:0007669"/>
    <property type="project" value="TreeGrafter"/>
</dbReference>
<keyword evidence="4" id="KW-0413">Isomerase</keyword>
<accession>A0A5P3MQY3</accession>
<dbReference type="KEGG" id="naq:D0T90_04535"/>
<dbReference type="InterPro" id="IPR034330">
    <property type="entry name" value="GST_Zeta_C"/>
</dbReference>
<dbReference type="InterPro" id="IPR034333">
    <property type="entry name" value="GST_Zeta_N"/>
</dbReference>
<evidence type="ECO:0000259" key="2">
    <source>
        <dbReference type="PROSITE" id="PS50404"/>
    </source>
</evidence>
<dbReference type="InterPro" id="IPR010987">
    <property type="entry name" value="Glutathione-S-Trfase_C-like"/>
</dbReference>
<keyword evidence="5" id="KW-1185">Reference proteome</keyword>
<dbReference type="InterPro" id="IPR036282">
    <property type="entry name" value="Glutathione-S-Trfase_C_sf"/>
</dbReference>